<evidence type="ECO:0000256" key="1">
    <source>
        <dbReference type="ARBA" id="ARBA00004429"/>
    </source>
</evidence>
<accession>A0A8K0XXD2</accession>
<keyword evidence="6 11" id="KW-1133">Transmembrane helix</keyword>
<name>A0A8K0XXD2_9ENTR</name>
<dbReference type="CDD" id="cd06225">
    <property type="entry name" value="HAMP"/>
    <property type="match status" value="1"/>
</dbReference>
<protein>
    <submittedName>
        <fullName evidence="14">HAMP domain-containing protein</fullName>
    </submittedName>
</protein>
<dbReference type="InterPro" id="IPR051310">
    <property type="entry name" value="MCP_chemotaxis"/>
</dbReference>
<comment type="caution">
    <text evidence="14">The sequence shown here is derived from an EMBL/GenBank/DDBJ whole genome shotgun (WGS) entry which is preliminary data.</text>
</comment>
<dbReference type="Gene3D" id="3.30.450.20">
    <property type="entry name" value="PAS domain"/>
    <property type="match status" value="2"/>
</dbReference>
<dbReference type="GO" id="GO:0007165">
    <property type="term" value="P:signal transduction"/>
    <property type="evidence" value="ECO:0007669"/>
    <property type="project" value="UniProtKB-KW"/>
</dbReference>
<dbReference type="GO" id="GO:0005886">
    <property type="term" value="C:plasma membrane"/>
    <property type="evidence" value="ECO:0007669"/>
    <property type="project" value="UniProtKB-SubCell"/>
</dbReference>
<keyword evidence="2" id="KW-1003">Cell membrane</keyword>
<evidence type="ECO:0000256" key="2">
    <source>
        <dbReference type="ARBA" id="ARBA00022475"/>
    </source>
</evidence>
<evidence type="ECO:0000256" key="4">
    <source>
        <dbReference type="ARBA" id="ARBA00022500"/>
    </source>
</evidence>
<sequence>MVSSIRNRILLATSLIVAFSLVINTAINSYISDRANLSAANATLTSLASCTKTTVEEWIETKTALINALAQQPGASDPVALMKQAQTAGGFEFMAFALADKRILSPEPSRIPENVDPTARPWYQQAASAGQLIVTHPYRDMVSGKMTVSVSAPRIDGGVLKGVVTGDIDMEAIIKNVRAIHPGENSFGMLIGADGTIIAHPRDDLTLKPLSSLIDNLKLSSLLTSGRPVEVSVAGEPAWIIALPVKNTDWYVAVAMDKATVAKGMHNQLKISALMLVLLIAVSGVIVNVIIRRSLSPLERIRASMDAIASGDQDLTRRLDVDGNNEVTQIASAFNRFADKLATVMRSLRASSESVRAAADEIAAGTLDLSTRTEASAANLQQTSAALEQISSTVANSASAANEANVAVLAAADVARRGGESISEVIHTMEAIEDASAKIGNIISVIDGIAFQTNILALNASVEAARAGEQGRGFAVVANEVRNLASRSAGAAKEIRALIDATVASVTSGAKQVQLSGDTMNDIVASVTSVTAIMARINQTATEQTQGISEINRAVAQLDSMVQQNAALVEQTSSATSALQRQANELTGVVGQFRI</sequence>
<evidence type="ECO:0000256" key="9">
    <source>
        <dbReference type="ARBA" id="ARBA00029447"/>
    </source>
</evidence>
<keyword evidence="7 11" id="KW-0472">Membrane</keyword>
<dbReference type="PRINTS" id="PR00260">
    <property type="entry name" value="CHEMTRNSDUCR"/>
</dbReference>
<keyword evidence="3" id="KW-0488">Methylation</keyword>
<feature type="transmembrane region" description="Helical" evidence="11">
    <location>
        <begin position="271"/>
        <end position="291"/>
    </location>
</feature>
<comment type="similarity">
    <text evidence="9">Belongs to the methyl-accepting chemotaxis (MCP) protein family.</text>
</comment>
<dbReference type="PROSITE" id="PS50885">
    <property type="entry name" value="HAMP"/>
    <property type="match status" value="1"/>
</dbReference>
<dbReference type="CDD" id="cd12913">
    <property type="entry name" value="PDC1_MCP_like"/>
    <property type="match status" value="1"/>
</dbReference>
<evidence type="ECO:0000256" key="6">
    <source>
        <dbReference type="ARBA" id="ARBA00022989"/>
    </source>
</evidence>
<evidence type="ECO:0000256" key="7">
    <source>
        <dbReference type="ARBA" id="ARBA00023136"/>
    </source>
</evidence>
<dbReference type="SUPFAM" id="SSF103190">
    <property type="entry name" value="Sensory domain-like"/>
    <property type="match status" value="1"/>
</dbReference>
<dbReference type="InterPro" id="IPR029151">
    <property type="entry name" value="Sensor-like_sf"/>
</dbReference>
<dbReference type="GO" id="GO:0004888">
    <property type="term" value="F:transmembrane signaling receptor activity"/>
    <property type="evidence" value="ECO:0007669"/>
    <property type="project" value="InterPro"/>
</dbReference>
<dbReference type="Proteomes" id="UP000659047">
    <property type="component" value="Unassembled WGS sequence"/>
</dbReference>
<dbReference type="Gene3D" id="1.10.287.950">
    <property type="entry name" value="Methyl-accepting chemotaxis protein"/>
    <property type="match status" value="1"/>
</dbReference>
<dbReference type="Pfam" id="PF00672">
    <property type="entry name" value="HAMP"/>
    <property type="match status" value="1"/>
</dbReference>
<proteinExistence type="inferred from homology"/>
<gene>
    <name evidence="14" type="ORF">JJB97_07880</name>
</gene>
<feature type="domain" description="Methyl-accepting transducer" evidence="12">
    <location>
        <begin position="351"/>
        <end position="580"/>
    </location>
</feature>
<keyword evidence="4" id="KW-0145">Chemotaxis</keyword>
<dbReference type="PANTHER" id="PTHR43531:SF16">
    <property type="entry name" value="METHYL-ACCEPTING CHEMOTAXIS PROTEIN II"/>
    <property type="match status" value="1"/>
</dbReference>
<dbReference type="PANTHER" id="PTHR43531">
    <property type="entry name" value="PROTEIN ICFG"/>
    <property type="match status" value="1"/>
</dbReference>
<dbReference type="GO" id="GO:0006935">
    <property type="term" value="P:chemotaxis"/>
    <property type="evidence" value="ECO:0007669"/>
    <property type="project" value="UniProtKB-KW"/>
</dbReference>
<evidence type="ECO:0000256" key="10">
    <source>
        <dbReference type="PROSITE-ProRule" id="PRU00284"/>
    </source>
</evidence>
<dbReference type="RefSeq" id="WP_238713478.1">
    <property type="nucleotide sequence ID" value="NZ_JAEPBH010000016.1"/>
</dbReference>
<dbReference type="AlphaFoldDB" id="A0A8K0XXD2"/>
<evidence type="ECO:0000259" key="13">
    <source>
        <dbReference type="PROSITE" id="PS50885"/>
    </source>
</evidence>
<dbReference type="Pfam" id="PF02743">
    <property type="entry name" value="dCache_1"/>
    <property type="match status" value="1"/>
</dbReference>
<dbReference type="InterPro" id="IPR003660">
    <property type="entry name" value="HAMP_dom"/>
</dbReference>
<evidence type="ECO:0000313" key="15">
    <source>
        <dbReference type="Proteomes" id="UP000659047"/>
    </source>
</evidence>
<dbReference type="SUPFAM" id="SSF58104">
    <property type="entry name" value="Methyl-accepting chemotaxis protein (MCP) signaling domain"/>
    <property type="match status" value="1"/>
</dbReference>
<dbReference type="CDD" id="cd12912">
    <property type="entry name" value="PDC2_MCP_like"/>
    <property type="match status" value="1"/>
</dbReference>
<evidence type="ECO:0000259" key="12">
    <source>
        <dbReference type="PROSITE" id="PS50111"/>
    </source>
</evidence>
<evidence type="ECO:0000256" key="3">
    <source>
        <dbReference type="ARBA" id="ARBA00022481"/>
    </source>
</evidence>
<evidence type="ECO:0000256" key="11">
    <source>
        <dbReference type="SAM" id="Phobius"/>
    </source>
</evidence>
<dbReference type="Pfam" id="PF00015">
    <property type="entry name" value="MCPsignal"/>
    <property type="match status" value="1"/>
</dbReference>
<dbReference type="SMART" id="SM00283">
    <property type="entry name" value="MA"/>
    <property type="match status" value="1"/>
</dbReference>
<keyword evidence="15" id="KW-1185">Reference proteome</keyword>
<dbReference type="PROSITE" id="PS50111">
    <property type="entry name" value="CHEMOTAXIS_TRANSDUC_2"/>
    <property type="match status" value="1"/>
</dbReference>
<keyword evidence="5 11" id="KW-0812">Transmembrane</keyword>
<feature type="domain" description="HAMP" evidence="13">
    <location>
        <begin position="292"/>
        <end position="346"/>
    </location>
</feature>
<keyword evidence="8 10" id="KW-0807">Transducer</keyword>
<evidence type="ECO:0000256" key="8">
    <source>
        <dbReference type="ARBA" id="ARBA00023224"/>
    </source>
</evidence>
<organism evidence="14 15">
    <name type="scientific">Tenebrionibacter intestinalis</name>
    <dbReference type="NCBI Taxonomy" id="2799638"/>
    <lineage>
        <taxon>Bacteria</taxon>
        <taxon>Pseudomonadati</taxon>
        <taxon>Pseudomonadota</taxon>
        <taxon>Gammaproteobacteria</taxon>
        <taxon>Enterobacterales</taxon>
        <taxon>Enterobacteriaceae</taxon>
        <taxon>Tenebrionibacter/Tenebrionicola group</taxon>
        <taxon>Tenebrionibacter</taxon>
    </lineage>
</organism>
<reference evidence="14" key="1">
    <citation type="submission" date="2021-01" db="EMBL/GenBank/DDBJ databases">
        <title>Intestinitalea alba gen. nov., sp. nov., a novel genus of the family Enterobacteriaceae, isolated from the gut of the plastic-eating mealworm Tenebrio molitor L.</title>
        <authorList>
            <person name="Yang Y."/>
        </authorList>
    </citation>
    <scope>NUCLEOTIDE SEQUENCE</scope>
    <source>
        <strain evidence="14">BIT-L3</strain>
    </source>
</reference>
<evidence type="ECO:0000256" key="5">
    <source>
        <dbReference type="ARBA" id="ARBA00022692"/>
    </source>
</evidence>
<dbReference type="InterPro" id="IPR033479">
    <property type="entry name" value="dCache_1"/>
</dbReference>
<dbReference type="CDD" id="cd11386">
    <property type="entry name" value="MCP_signal"/>
    <property type="match status" value="1"/>
</dbReference>
<dbReference type="SMART" id="SM00304">
    <property type="entry name" value="HAMP"/>
    <property type="match status" value="1"/>
</dbReference>
<dbReference type="InterPro" id="IPR004090">
    <property type="entry name" value="Chemotax_Me-accpt_rcpt"/>
</dbReference>
<dbReference type="FunFam" id="1.10.287.950:FF:000001">
    <property type="entry name" value="Methyl-accepting chemotaxis sensory transducer"/>
    <property type="match status" value="1"/>
</dbReference>
<comment type="subcellular location">
    <subcellularLocation>
        <location evidence="1">Cell inner membrane</location>
        <topology evidence="1">Multi-pass membrane protein</topology>
    </subcellularLocation>
</comment>
<dbReference type="EMBL" id="JAEPBH010000016">
    <property type="protein sequence ID" value="MBK4715247.1"/>
    <property type="molecule type" value="Genomic_DNA"/>
</dbReference>
<dbReference type="InterPro" id="IPR004089">
    <property type="entry name" value="MCPsignal_dom"/>
</dbReference>
<evidence type="ECO:0000313" key="14">
    <source>
        <dbReference type="EMBL" id="MBK4715247.1"/>
    </source>
</evidence>